<comment type="caution">
    <text evidence="2">The sequence shown here is derived from an EMBL/GenBank/DDBJ whole genome shotgun (WGS) entry which is preliminary data.</text>
</comment>
<dbReference type="Proteomes" id="UP000249070">
    <property type="component" value="Unassembled WGS sequence"/>
</dbReference>
<reference evidence="2 3" key="1">
    <citation type="submission" date="2018-05" db="EMBL/GenBank/DDBJ databases">
        <title>Vancomycin-resistant Enterococcus faecium strain from Chelyabinsk, Russia.</title>
        <authorList>
            <person name="Gostev V."/>
            <person name="Goncharov A."/>
            <person name="Kolodzhieva V."/>
            <person name="Suvorov A."/>
            <person name="Sidorenko S."/>
            <person name="Zueva L."/>
        </authorList>
    </citation>
    <scope>NUCLEOTIDE SEQUENCE [LARGE SCALE GENOMIC DNA]</scope>
    <source>
        <strain evidence="2 3">20</strain>
    </source>
</reference>
<dbReference type="AlphaFoldDB" id="A0AB73TLT0"/>
<evidence type="ECO:0008006" key="4">
    <source>
        <dbReference type="Google" id="ProtNLM"/>
    </source>
</evidence>
<name>A0AB73TLT0_ENTFC</name>
<evidence type="ECO:0000313" key="3">
    <source>
        <dbReference type="Proteomes" id="UP000249070"/>
    </source>
</evidence>
<organism evidence="2 3">
    <name type="scientific">Enterococcus faecium</name>
    <name type="common">Streptococcus faecium</name>
    <dbReference type="NCBI Taxonomy" id="1352"/>
    <lineage>
        <taxon>Bacteria</taxon>
        <taxon>Bacillati</taxon>
        <taxon>Bacillota</taxon>
        <taxon>Bacilli</taxon>
        <taxon>Lactobacillales</taxon>
        <taxon>Enterococcaceae</taxon>
        <taxon>Enterococcus</taxon>
    </lineage>
</organism>
<evidence type="ECO:0000256" key="1">
    <source>
        <dbReference type="SAM" id="MobiDB-lite"/>
    </source>
</evidence>
<gene>
    <name evidence="2" type="ORF">DKP91_14495</name>
</gene>
<sequence length="425" mass="48920">AGKIGITDVHSFQIFLNEINIEASKSHLNYTTILDTNSLFFSKKLLPYLHSYEWALRKLIYLLAPTYFDNWTKDSIPDEMISAVKGKQKQAIGKYDLENLLQWIDLYDFEEYLFGENYLFISTGNEKNIVRYKEIIVEELLNLFRETDDLSLSDPFSLWSEVFSKYMYVDLEEIRKDMELIREGRNIVSHNKEIKYSLYKDLIKNLKKYVKQLNEAFKKILIGEIADEKLFDMTNDFEAYIGNHYSNINLPNATKLLTSLSAMTVLNTDSTKKMMETIGPALSVQRAVMQNIDTEGFRRATEGMKQSLSAMTVLNTDSTKKMMETISSALSAQRAVMQNIDTEGFRRATEGMKQSLSAMTVLNTDSTKKMMETIGPALSAQRAVMQNIDTEEFRRATERMKQSLSPKQALKPDYKIADDIEDSNK</sequence>
<feature type="compositionally biased region" description="Basic and acidic residues" evidence="1">
    <location>
        <begin position="410"/>
        <end position="425"/>
    </location>
</feature>
<evidence type="ECO:0000313" key="2">
    <source>
        <dbReference type="EMBL" id="PZM53131.1"/>
    </source>
</evidence>
<dbReference type="EMBL" id="QHGU01000133">
    <property type="protein sequence ID" value="PZM53131.1"/>
    <property type="molecule type" value="Genomic_DNA"/>
</dbReference>
<feature type="non-terminal residue" evidence="2">
    <location>
        <position position="1"/>
    </location>
</feature>
<feature type="region of interest" description="Disordered" evidence="1">
    <location>
        <begin position="398"/>
        <end position="425"/>
    </location>
</feature>
<proteinExistence type="predicted"/>
<dbReference type="RefSeq" id="WP_111230954.1">
    <property type="nucleotide sequence ID" value="NZ_QHGU01000133.1"/>
</dbReference>
<protein>
    <recommendedName>
        <fullName evidence="4">Apea-like HEPN domain-containing protein</fullName>
    </recommendedName>
</protein>
<accession>A0AB73TLT0</accession>